<dbReference type="AlphaFoldDB" id="M0B007"/>
<dbReference type="Proteomes" id="UP000011693">
    <property type="component" value="Unassembled WGS sequence"/>
</dbReference>
<dbReference type="RefSeq" id="WP_006166375.1">
    <property type="nucleotide sequence ID" value="NZ_AOIN01000035.1"/>
</dbReference>
<name>M0B007_9EURY</name>
<reference evidence="2 3" key="1">
    <citation type="journal article" date="2014" name="PLoS Genet.">
        <title>Phylogenetically driven sequencing of extremely halophilic archaea reveals strategies for static and dynamic osmo-response.</title>
        <authorList>
            <person name="Becker E.A."/>
            <person name="Seitzer P.M."/>
            <person name="Tritt A."/>
            <person name="Larsen D."/>
            <person name="Krusor M."/>
            <person name="Yao A.I."/>
            <person name="Wu D."/>
            <person name="Madern D."/>
            <person name="Eisen J.A."/>
            <person name="Darling A.E."/>
            <person name="Facciotti M.T."/>
        </authorList>
    </citation>
    <scope>NUCLEOTIDE SEQUENCE [LARGE SCALE GENOMIC DNA]</scope>
    <source>
        <strain evidence="2 3">JCM 10990</strain>
    </source>
</reference>
<evidence type="ECO:0000256" key="1">
    <source>
        <dbReference type="SAM" id="Phobius"/>
    </source>
</evidence>
<gene>
    <name evidence="2" type="ORF">C482_05061</name>
</gene>
<keyword evidence="1" id="KW-0812">Transmembrane</keyword>
<accession>M0B007</accession>
<feature type="transmembrane region" description="Helical" evidence="1">
    <location>
        <begin position="52"/>
        <end position="74"/>
    </location>
</feature>
<keyword evidence="1" id="KW-1133">Transmembrane helix</keyword>
<dbReference type="PATRIC" id="fig|1227492.4.peg.977"/>
<feature type="transmembrane region" description="Helical" evidence="1">
    <location>
        <begin position="20"/>
        <end position="40"/>
    </location>
</feature>
<organism evidence="2 3">
    <name type="scientific">Natrialba chahannaoensis JCM 10990</name>
    <dbReference type="NCBI Taxonomy" id="1227492"/>
    <lineage>
        <taxon>Archaea</taxon>
        <taxon>Methanobacteriati</taxon>
        <taxon>Methanobacteriota</taxon>
        <taxon>Stenosarchaea group</taxon>
        <taxon>Halobacteria</taxon>
        <taxon>Halobacteriales</taxon>
        <taxon>Natrialbaceae</taxon>
        <taxon>Natrialba</taxon>
    </lineage>
</organism>
<evidence type="ECO:0000313" key="3">
    <source>
        <dbReference type="Proteomes" id="UP000011693"/>
    </source>
</evidence>
<comment type="caution">
    <text evidence="2">The sequence shown here is derived from an EMBL/GenBank/DDBJ whole genome shotgun (WGS) entry which is preliminary data.</text>
</comment>
<protein>
    <submittedName>
        <fullName evidence="2">Uncharacterized protein</fullName>
    </submittedName>
</protein>
<proteinExistence type="predicted"/>
<dbReference type="OrthoDB" id="169788at2157"/>
<keyword evidence="1" id="KW-0472">Membrane</keyword>
<sequence>MLRARDAIGLLFDREVAKLAAVVAIGWWMCWTGATSGSWIEFTGAMRGIEDLLSMLAVLVGATLAFGGTLALMVKLMYDAVALANAN</sequence>
<dbReference type="EMBL" id="AOIN01000035">
    <property type="protein sequence ID" value="ELZ02999.1"/>
    <property type="molecule type" value="Genomic_DNA"/>
</dbReference>
<evidence type="ECO:0000313" key="2">
    <source>
        <dbReference type="EMBL" id="ELZ02999.1"/>
    </source>
</evidence>
<keyword evidence="3" id="KW-1185">Reference proteome</keyword>